<accession>A0A4R1BTD8</accession>
<dbReference type="SUPFAM" id="SSF51161">
    <property type="entry name" value="Trimeric LpxA-like enzymes"/>
    <property type="match status" value="1"/>
</dbReference>
<proteinExistence type="predicted"/>
<dbReference type="InterPro" id="IPR050484">
    <property type="entry name" value="Transf_Hexapept/Carb_Anhydrase"/>
</dbReference>
<evidence type="ECO:0000313" key="2">
    <source>
        <dbReference type="Proteomes" id="UP000295453"/>
    </source>
</evidence>
<sequence>MPLYEFEGKRPTVHPDAFIAPTAVLIGDVTVEKGASVWYGAVLRADICSIVVREGANIQDNSVVHGGPDVTVEICKHAAVAHSVVFHGDYLGEKSLVGNGSVVLDNARIGAGTMVAAGSVVGAGKEIPEGVLALGSPCEVKKPIAGTAAEFWVEVNGAYYAELAERHAKGVAPIEA</sequence>
<dbReference type="Proteomes" id="UP000295453">
    <property type="component" value="Unassembled WGS sequence"/>
</dbReference>
<evidence type="ECO:0000313" key="1">
    <source>
        <dbReference type="EMBL" id="TCJ21133.1"/>
    </source>
</evidence>
<dbReference type="EMBL" id="SJZJ01000039">
    <property type="protein sequence ID" value="TCJ21133.1"/>
    <property type="molecule type" value="Genomic_DNA"/>
</dbReference>
<protein>
    <submittedName>
        <fullName evidence="1">Gamma carbonic anhydrase family protein</fullName>
    </submittedName>
</protein>
<dbReference type="PANTHER" id="PTHR13061:SF29">
    <property type="entry name" value="GAMMA CARBONIC ANHYDRASE-LIKE 1, MITOCHONDRIAL-RELATED"/>
    <property type="match status" value="1"/>
</dbReference>
<dbReference type="AlphaFoldDB" id="A0A4R1BTD8"/>
<dbReference type="CDD" id="cd04645">
    <property type="entry name" value="LbH_gamma_CA_like"/>
    <property type="match status" value="1"/>
</dbReference>
<dbReference type="InterPro" id="IPR011004">
    <property type="entry name" value="Trimer_LpxA-like_sf"/>
</dbReference>
<organism evidence="1 2">
    <name type="scientific">Nocardioides jejuensis</name>
    <dbReference type="NCBI Taxonomy" id="2502782"/>
    <lineage>
        <taxon>Bacteria</taxon>
        <taxon>Bacillati</taxon>
        <taxon>Actinomycetota</taxon>
        <taxon>Actinomycetes</taxon>
        <taxon>Propionibacteriales</taxon>
        <taxon>Nocardioidaceae</taxon>
        <taxon>Nocardioides</taxon>
    </lineage>
</organism>
<keyword evidence="2" id="KW-1185">Reference proteome</keyword>
<name>A0A4R1BTD8_9ACTN</name>
<comment type="caution">
    <text evidence="1">The sequence shown here is derived from an EMBL/GenBank/DDBJ whole genome shotgun (WGS) entry which is preliminary data.</text>
</comment>
<dbReference type="RefSeq" id="WP_131585780.1">
    <property type="nucleotide sequence ID" value="NZ_SJZJ01000039.1"/>
</dbReference>
<dbReference type="InterPro" id="IPR001451">
    <property type="entry name" value="Hexapep"/>
</dbReference>
<dbReference type="OrthoDB" id="9803036at2"/>
<dbReference type="InterPro" id="IPR047324">
    <property type="entry name" value="LbH_gamma_CA-like"/>
</dbReference>
<dbReference type="Pfam" id="PF00132">
    <property type="entry name" value="Hexapep"/>
    <property type="match status" value="1"/>
</dbReference>
<dbReference type="Gene3D" id="2.160.10.10">
    <property type="entry name" value="Hexapeptide repeat proteins"/>
    <property type="match status" value="1"/>
</dbReference>
<reference evidence="1 2" key="1">
    <citation type="submission" date="2019-03" db="EMBL/GenBank/DDBJ databases">
        <authorList>
            <person name="Kim M.K.M."/>
        </authorList>
    </citation>
    <scope>NUCLEOTIDE SEQUENCE [LARGE SCALE GENOMIC DNA]</scope>
    <source>
        <strain evidence="1 2">18JY15-6</strain>
    </source>
</reference>
<dbReference type="PANTHER" id="PTHR13061">
    <property type="entry name" value="DYNACTIN SUBUNIT P25"/>
    <property type="match status" value="1"/>
</dbReference>
<gene>
    <name evidence="1" type="ORF">EPD65_15655</name>
</gene>